<evidence type="ECO:0000256" key="1">
    <source>
        <dbReference type="ARBA" id="ARBA00004718"/>
    </source>
</evidence>
<dbReference type="GO" id="GO:0005524">
    <property type="term" value="F:ATP binding"/>
    <property type="evidence" value="ECO:0007669"/>
    <property type="project" value="UniProtKB-UniRule"/>
</dbReference>
<evidence type="ECO:0000313" key="16">
    <source>
        <dbReference type="WBParaSite" id="Pan_g638.t1"/>
    </source>
</evidence>
<dbReference type="GO" id="GO:0005737">
    <property type="term" value="C:cytoplasm"/>
    <property type="evidence" value="ECO:0007669"/>
    <property type="project" value="TreeGrafter"/>
</dbReference>
<evidence type="ECO:0000256" key="10">
    <source>
        <dbReference type="PIRSR" id="PIRSR039133-2"/>
    </source>
</evidence>
<evidence type="ECO:0000256" key="11">
    <source>
        <dbReference type="PIRSR" id="PIRSR039133-3"/>
    </source>
</evidence>
<evidence type="ECO:0000256" key="7">
    <source>
        <dbReference type="ARBA" id="ARBA00022840"/>
    </source>
</evidence>
<feature type="binding site" evidence="10">
    <location>
        <position position="44"/>
    </location>
    <ligand>
        <name>ATP</name>
        <dbReference type="ChEBI" id="CHEBI:30616"/>
    </ligand>
</feature>
<feature type="binding site" evidence="10">
    <location>
        <begin position="20"/>
        <end position="25"/>
    </location>
    <ligand>
        <name>ATP</name>
        <dbReference type="ChEBI" id="CHEBI:30616"/>
    </ligand>
</feature>
<evidence type="ECO:0000256" key="6">
    <source>
        <dbReference type="ARBA" id="ARBA00022833"/>
    </source>
</evidence>
<keyword evidence="4 8" id="KW-0547">Nucleotide-binding</keyword>
<keyword evidence="3 8" id="KW-0479">Metal-binding</keyword>
<dbReference type="Gene3D" id="1.10.10.520">
    <property type="entry name" value="Ubiquitin activating enzymes (Uba3). Chain: B, domain 2"/>
    <property type="match status" value="1"/>
</dbReference>
<dbReference type="AlphaFoldDB" id="A0A7E4W2I3"/>
<comment type="pathway">
    <text evidence="1 8">Protein modification; protein sumoylation.</text>
</comment>
<dbReference type="InterPro" id="IPR023318">
    <property type="entry name" value="Ub_act_enz_dom_a_sf"/>
</dbReference>
<dbReference type="PIRSF" id="PIRSF039133">
    <property type="entry name" value="SUMO_E1B"/>
    <property type="match status" value="1"/>
</dbReference>
<evidence type="ECO:0000256" key="12">
    <source>
        <dbReference type="SAM" id="MobiDB-lite"/>
    </source>
</evidence>
<feature type="compositionally biased region" description="Basic and acidic residues" evidence="12">
    <location>
        <begin position="211"/>
        <end position="230"/>
    </location>
</feature>
<feature type="active site" description="Glycyl thioester intermediate" evidence="9">
    <location>
        <position position="169"/>
    </location>
</feature>
<keyword evidence="15" id="KW-1185">Reference proteome</keyword>
<keyword evidence="5 8" id="KW-0833">Ubl conjugation pathway</keyword>
<reference evidence="16" key="2">
    <citation type="submission" date="2020-10" db="UniProtKB">
        <authorList>
            <consortium name="WormBaseParasite"/>
        </authorList>
    </citation>
    <scope>IDENTIFICATION</scope>
</reference>
<reference evidence="15" key="1">
    <citation type="journal article" date="2013" name="Genetics">
        <title>The draft genome and transcriptome of Panagrellus redivivus are shaped by the harsh demands of a free-living lifestyle.</title>
        <authorList>
            <person name="Srinivasan J."/>
            <person name="Dillman A.R."/>
            <person name="Macchietto M.G."/>
            <person name="Heikkinen L."/>
            <person name="Lakso M."/>
            <person name="Fracchia K.M."/>
            <person name="Antoshechkin I."/>
            <person name="Mortazavi A."/>
            <person name="Wong G."/>
            <person name="Sternberg P.W."/>
        </authorList>
    </citation>
    <scope>NUCLEOTIDE SEQUENCE [LARGE SCALE GENOMIC DNA]</scope>
    <source>
        <strain evidence="15">MT8872</strain>
    </source>
</reference>
<dbReference type="Gene3D" id="3.10.290.20">
    <property type="entry name" value="Ubiquitin-like 2 activating enzyme e1b. Chain: B, domain 3"/>
    <property type="match status" value="1"/>
</dbReference>
<feature type="binding site" evidence="10">
    <location>
        <position position="68"/>
    </location>
    <ligand>
        <name>ATP</name>
        <dbReference type="ChEBI" id="CHEBI:30616"/>
    </ligand>
</feature>
<feature type="compositionally biased region" description="Basic and acidic residues" evidence="12">
    <location>
        <begin position="523"/>
        <end position="535"/>
    </location>
</feature>
<dbReference type="GO" id="GO:0019948">
    <property type="term" value="F:SUMO activating enzyme activity"/>
    <property type="evidence" value="ECO:0007669"/>
    <property type="project" value="UniProtKB-UniRule"/>
</dbReference>
<dbReference type="Pfam" id="PF14732">
    <property type="entry name" value="UAE_UbL"/>
    <property type="match status" value="1"/>
</dbReference>
<dbReference type="InterPro" id="IPR035985">
    <property type="entry name" value="Ubiquitin-activating_enz"/>
</dbReference>
<feature type="binding site" evidence="10">
    <location>
        <begin position="52"/>
        <end position="55"/>
    </location>
    <ligand>
        <name>ATP</name>
        <dbReference type="ChEBI" id="CHEBI:30616"/>
    </ligand>
</feature>
<evidence type="ECO:0000256" key="2">
    <source>
        <dbReference type="ARBA" id="ARBA00005673"/>
    </source>
</evidence>
<feature type="domain" description="Ubiquitin/SUMO-activating enzyme ubiquitin-like" evidence="14">
    <location>
        <begin position="438"/>
        <end position="518"/>
    </location>
</feature>
<dbReference type="InterPro" id="IPR045886">
    <property type="entry name" value="ThiF/MoeB/HesA"/>
</dbReference>
<dbReference type="Gene3D" id="3.50.50.80">
    <property type="entry name" value="Ubiquitin-activating enzyme E1, inactive adenylation domain, subdomain 1"/>
    <property type="match status" value="1"/>
</dbReference>
<evidence type="ECO:0000256" key="3">
    <source>
        <dbReference type="ARBA" id="ARBA00022723"/>
    </source>
</evidence>
<dbReference type="GO" id="GO:0031510">
    <property type="term" value="C:SUMO activating enzyme complex"/>
    <property type="evidence" value="ECO:0007669"/>
    <property type="project" value="UniProtKB-UniRule"/>
</dbReference>
<dbReference type="GO" id="GO:0046872">
    <property type="term" value="F:metal ion binding"/>
    <property type="evidence" value="ECO:0007669"/>
    <property type="project" value="UniProtKB-KW"/>
</dbReference>
<comment type="subunit">
    <text evidence="8">Heterodimer.</text>
</comment>
<dbReference type="Proteomes" id="UP000492821">
    <property type="component" value="Unassembled WGS sequence"/>
</dbReference>
<evidence type="ECO:0000259" key="14">
    <source>
        <dbReference type="Pfam" id="PF14732"/>
    </source>
</evidence>
<feature type="domain" description="THIF-type NAD/FAD binding fold" evidence="13">
    <location>
        <begin position="14"/>
        <end position="425"/>
    </location>
</feature>
<feature type="binding site" evidence="11">
    <location>
        <position position="428"/>
    </location>
    <ligand>
        <name>Zn(2+)</name>
        <dbReference type="ChEBI" id="CHEBI:29105"/>
    </ligand>
</feature>
<dbReference type="PROSITE" id="PS51257">
    <property type="entry name" value="PROKAR_LIPOPROTEIN"/>
    <property type="match status" value="1"/>
</dbReference>
<dbReference type="InterPro" id="IPR030661">
    <property type="entry name" value="Uba2"/>
</dbReference>
<dbReference type="InterPro" id="IPR028077">
    <property type="entry name" value="UAE_UbL_dom"/>
</dbReference>
<evidence type="ECO:0000256" key="5">
    <source>
        <dbReference type="ARBA" id="ARBA00022786"/>
    </source>
</evidence>
<dbReference type="Pfam" id="PF00899">
    <property type="entry name" value="ThiF"/>
    <property type="match status" value="1"/>
</dbReference>
<feature type="region of interest" description="Disordered" evidence="12">
    <location>
        <begin position="523"/>
        <end position="555"/>
    </location>
</feature>
<evidence type="ECO:0000256" key="4">
    <source>
        <dbReference type="ARBA" id="ARBA00022741"/>
    </source>
</evidence>
<dbReference type="UniPathway" id="UPA00886"/>
<evidence type="ECO:0000313" key="15">
    <source>
        <dbReference type="Proteomes" id="UP000492821"/>
    </source>
</evidence>
<dbReference type="InterPro" id="IPR042449">
    <property type="entry name" value="Ub-E1_IAD_1"/>
</dbReference>
<dbReference type="FunFam" id="3.50.50.80:FF:000002">
    <property type="entry name" value="SUMO-activating enzyme subunit 2"/>
    <property type="match status" value="1"/>
</dbReference>
<dbReference type="PANTHER" id="PTHR10953:SF5">
    <property type="entry name" value="SUMO-ACTIVATING ENZYME SUBUNIT 2"/>
    <property type="match status" value="1"/>
</dbReference>
<protein>
    <recommendedName>
        <fullName evidence="8">SUMO-activating enzyme subunit</fullName>
    </recommendedName>
</protein>
<organism evidence="15 16">
    <name type="scientific">Panagrellus redivivus</name>
    <name type="common">Microworm</name>
    <dbReference type="NCBI Taxonomy" id="6233"/>
    <lineage>
        <taxon>Eukaryota</taxon>
        <taxon>Metazoa</taxon>
        <taxon>Ecdysozoa</taxon>
        <taxon>Nematoda</taxon>
        <taxon>Chromadorea</taxon>
        <taxon>Rhabditida</taxon>
        <taxon>Tylenchina</taxon>
        <taxon>Panagrolaimomorpha</taxon>
        <taxon>Panagrolaimoidea</taxon>
        <taxon>Panagrolaimidae</taxon>
        <taxon>Panagrellus</taxon>
    </lineage>
</organism>
<evidence type="ECO:0000256" key="8">
    <source>
        <dbReference type="PIRNR" id="PIRNR039133"/>
    </source>
</evidence>
<feature type="binding site" evidence="11">
    <location>
        <position position="154"/>
    </location>
    <ligand>
        <name>Zn(2+)</name>
        <dbReference type="ChEBI" id="CHEBI:29105"/>
    </ligand>
</feature>
<dbReference type="InterPro" id="IPR000594">
    <property type="entry name" value="ThiF_NAD_FAD-bd"/>
</dbReference>
<dbReference type="GO" id="GO:0016925">
    <property type="term" value="P:protein sumoylation"/>
    <property type="evidence" value="ECO:0007669"/>
    <property type="project" value="UniProtKB-UniRule"/>
</dbReference>
<feature type="binding site" evidence="10">
    <location>
        <begin position="113"/>
        <end position="118"/>
    </location>
    <ligand>
        <name>ATP</name>
        <dbReference type="ChEBI" id="CHEBI:30616"/>
    </ligand>
</feature>
<feature type="binding site" evidence="11">
    <location>
        <position position="425"/>
    </location>
    <ligand>
        <name>Zn(2+)</name>
        <dbReference type="ChEBI" id="CHEBI:29105"/>
    </ligand>
</feature>
<comment type="similarity">
    <text evidence="2 8">Belongs to the ubiquitin-activating E1 family.</text>
</comment>
<dbReference type="PANTHER" id="PTHR10953">
    <property type="entry name" value="UBIQUITIN-ACTIVATING ENZYME E1"/>
    <property type="match status" value="1"/>
</dbReference>
<proteinExistence type="inferred from homology"/>
<evidence type="ECO:0000256" key="9">
    <source>
        <dbReference type="PIRSR" id="PIRSR039133-1"/>
    </source>
</evidence>
<keyword evidence="6 8" id="KW-0862">Zinc</keyword>
<keyword evidence="7 8" id="KW-0067">ATP-binding</keyword>
<dbReference type="WBParaSite" id="Pan_g638.t1">
    <property type="protein sequence ID" value="Pan_g638.t1"/>
    <property type="gene ID" value="Pan_g638"/>
</dbReference>
<dbReference type="SUPFAM" id="SSF69572">
    <property type="entry name" value="Activating enzymes of the ubiquitin-like proteins"/>
    <property type="match status" value="1"/>
</dbReference>
<feature type="binding site" evidence="11">
    <location>
        <position position="157"/>
    </location>
    <ligand>
        <name>Zn(2+)</name>
        <dbReference type="ChEBI" id="CHEBI:29105"/>
    </ligand>
</feature>
<feature type="compositionally biased region" description="Acidic residues" evidence="12">
    <location>
        <begin position="199"/>
        <end position="210"/>
    </location>
</feature>
<evidence type="ECO:0000259" key="13">
    <source>
        <dbReference type="Pfam" id="PF00899"/>
    </source>
</evidence>
<accession>A0A7E4W2I3</accession>
<sequence>MTWKTDDFKEGLTKPVLVVGAGGIGCELLKNLAQTGFTKIHVVDLDTIDISNLNRQFLFRKEHVSKSKAEIATAAVKAMNPKIDITFDHGSVISDKYDINYLKQFVVVFNALDNFAARAHVNRICLAADVPLIESGSAGYKGNVFTIIKGKTECFECLGKPQQKSFPNCTIRNTPSEFVHCVVWAKSVFNQLFGQVDPDEDVSPSAEDADAENKDVEDKPEANGDEKAVEKPLLGKSVREIASQSGYDPQKVFHKLFSDDITYLLTMTHLWKERRPPRPLTWEGNSAAGAGNNNTVWPLQTWEGIFTNAVNELGQRFAEVNAVGNVLDWDKDDEVAMNFVAAASNIRANIFNIPMKSVFDIKSMAGNIIPAIATTNAMVAGMIVIEAIRLLRNGVDDLRAAYAAGKLINNRLISSSKVAPPNAKCFICGGGNREIHIAVNVEKMRVATFQDVVLKKGLSFAEPDVVLIGPSTIIISSEDDVDPTKTLHDFGLRSSSMLDCDDFKQDLTVKIIIEQDSSLDEKQYEIRDGAAKEEPMEGVASSSAPRKRVAEAVENGDGILSKRSRIEAN</sequence>
<feature type="region of interest" description="Disordered" evidence="12">
    <location>
        <begin position="199"/>
        <end position="230"/>
    </location>
</feature>
<name>A0A7E4W2I3_PANRE</name>